<dbReference type="AlphaFoldDB" id="A0A067PYZ6"/>
<name>A0A067PYZ6_9AGAM</name>
<sequence>MARCVVRSPDSVTPTTPVDKDIREPRRTTPKARGFSIVISRTRRSTSGASVGLSAFLIVLLLVCQSLTTHPCRR</sequence>
<protein>
    <submittedName>
        <fullName evidence="3">Uncharacterized protein</fullName>
    </submittedName>
</protein>
<keyword evidence="4" id="KW-1185">Reference proteome</keyword>
<dbReference type="HOGENOM" id="CLU_2688171_0_0_1"/>
<dbReference type="Proteomes" id="UP000027265">
    <property type="component" value="Unassembled WGS sequence"/>
</dbReference>
<accession>A0A067PYZ6</accession>
<keyword evidence="2" id="KW-0812">Transmembrane</keyword>
<evidence type="ECO:0000313" key="4">
    <source>
        <dbReference type="Proteomes" id="UP000027265"/>
    </source>
</evidence>
<keyword evidence="2" id="KW-1133">Transmembrane helix</keyword>
<keyword evidence="2" id="KW-0472">Membrane</keyword>
<organism evidence="3 4">
    <name type="scientific">Jaapia argillacea MUCL 33604</name>
    <dbReference type="NCBI Taxonomy" id="933084"/>
    <lineage>
        <taxon>Eukaryota</taxon>
        <taxon>Fungi</taxon>
        <taxon>Dikarya</taxon>
        <taxon>Basidiomycota</taxon>
        <taxon>Agaricomycotina</taxon>
        <taxon>Agaricomycetes</taxon>
        <taxon>Agaricomycetidae</taxon>
        <taxon>Jaapiales</taxon>
        <taxon>Jaapiaceae</taxon>
        <taxon>Jaapia</taxon>
    </lineage>
</organism>
<evidence type="ECO:0000313" key="3">
    <source>
        <dbReference type="EMBL" id="KDQ59120.1"/>
    </source>
</evidence>
<dbReference type="EMBL" id="KL197716">
    <property type="protein sequence ID" value="KDQ59120.1"/>
    <property type="molecule type" value="Genomic_DNA"/>
</dbReference>
<proteinExistence type="predicted"/>
<feature type="region of interest" description="Disordered" evidence="1">
    <location>
        <begin position="1"/>
        <end position="32"/>
    </location>
</feature>
<dbReference type="InParanoid" id="A0A067PYZ6"/>
<feature type="transmembrane region" description="Helical" evidence="2">
    <location>
        <begin position="49"/>
        <end position="68"/>
    </location>
</feature>
<evidence type="ECO:0000256" key="2">
    <source>
        <dbReference type="SAM" id="Phobius"/>
    </source>
</evidence>
<evidence type="ECO:0000256" key="1">
    <source>
        <dbReference type="SAM" id="MobiDB-lite"/>
    </source>
</evidence>
<gene>
    <name evidence="3" type="ORF">JAAARDRAFT_653611</name>
</gene>
<reference evidence="4" key="1">
    <citation type="journal article" date="2014" name="Proc. Natl. Acad. Sci. U.S.A.">
        <title>Extensive sampling of basidiomycete genomes demonstrates inadequacy of the white-rot/brown-rot paradigm for wood decay fungi.</title>
        <authorList>
            <person name="Riley R."/>
            <person name="Salamov A.A."/>
            <person name="Brown D.W."/>
            <person name="Nagy L.G."/>
            <person name="Floudas D."/>
            <person name="Held B.W."/>
            <person name="Levasseur A."/>
            <person name="Lombard V."/>
            <person name="Morin E."/>
            <person name="Otillar R."/>
            <person name="Lindquist E.A."/>
            <person name="Sun H."/>
            <person name="LaButti K.M."/>
            <person name="Schmutz J."/>
            <person name="Jabbour D."/>
            <person name="Luo H."/>
            <person name="Baker S.E."/>
            <person name="Pisabarro A.G."/>
            <person name="Walton J.D."/>
            <person name="Blanchette R.A."/>
            <person name="Henrissat B."/>
            <person name="Martin F."/>
            <person name="Cullen D."/>
            <person name="Hibbett D.S."/>
            <person name="Grigoriev I.V."/>
        </authorList>
    </citation>
    <scope>NUCLEOTIDE SEQUENCE [LARGE SCALE GENOMIC DNA]</scope>
    <source>
        <strain evidence="4">MUCL 33604</strain>
    </source>
</reference>
<feature type="compositionally biased region" description="Basic and acidic residues" evidence="1">
    <location>
        <begin position="18"/>
        <end position="27"/>
    </location>
</feature>